<evidence type="ECO:0000313" key="3">
    <source>
        <dbReference type="Proteomes" id="UP000077069"/>
    </source>
</evidence>
<protein>
    <submittedName>
        <fullName evidence="2">Uncharacterized protein</fullName>
    </submittedName>
</protein>
<feature type="region of interest" description="Disordered" evidence="1">
    <location>
        <begin position="1"/>
        <end position="95"/>
    </location>
</feature>
<feature type="compositionally biased region" description="Acidic residues" evidence="1">
    <location>
        <begin position="468"/>
        <end position="479"/>
    </location>
</feature>
<dbReference type="GeneID" id="28767847"/>
<feature type="compositionally biased region" description="Acidic residues" evidence="1">
    <location>
        <begin position="313"/>
        <end position="323"/>
    </location>
</feature>
<feature type="compositionally biased region" description="Polar residues" evidence="1">
    <location>
        <begin position="438"/>
        <end position="454"/>
    </location>
</feature>
<name>A0A177D089_9PLEO</name>
<feature type="compositionally biased region" description="Polar residues" evidence="1">
    <location>
        <begin position="155"/>
        <end position="178"/>
    </location>
</feature>
<gene>
    <name evidence="2" type="ORF">CC84DRAFT_125269</name>
</gene>
<accession>A0A177D089</accession>
<feature type="compositionally biased region" description="Basic and acidic residues" evidence="1">
    <location>
        <begin position="28"/>
        <end position="52"/>
    </location>
</feature>
<dbReference type="STRING" id="1460663.A0A177D089"/>
<dbReference type="AlphaFoldDB" id="A0A177D089"/>
<dbReference type="RefSeq" id="XP_018042915.1">
    <property type="nucleotide sequence ID" value="XM_018184361.1"/>
</dbReference>
<organism evidence="2 3">
    <name type="scientific">Paraphaeosphaeria sporulosa</name>
    <dbReference type="NCBI Taxonomy" id="1460663"/>
    <lineage>
        <taxon>Eukaryota</taxon>
        <taxon>Fungi</taxon>
        <taxon>Dikarya</taxon>
        <taxon>Ascomycota</taxon>
        <taxon>Pezizomycotina</taxon>
        <taxon>Dothideomycetes</taxon>
        <taxon>Pleosporomycetidae</taxon>
        <taxon>Pleosporales</taxon>
        <taxon>Massarineae</taxon>
        <taxon>Didymosphaeriaceae</taxon>
        <taxon>Paraphaeosphaeria</taxon>
    </lineage>
</organism>
<dbReference type="OrthoDB" id="6513042at2759"/>
<feature type="compositionally biased region" description="Low complexity" evidence="1">
    <location>
        <begin position="282"/>
        <end position="294"/>
    </location>
</feature>
<sequence>MPSSQTRTKLKKFQFIEGAPAPQTMARIDSEKENTAARKEPRAAAAKQRVDSHQTTATEAAEQAARTPRPAKANTKSCPPPSTPGTRLPLAELVGNVDDSSRHVVKAVVSPEEQLCWRGSQQINTPLPRKRKRARSSSPAAPSPEDHQVQHQDARQLTTPQANPATELWNQYTNNKGTPSGHKNIAFAHLISEASPRSSANAGSVSGLRRWASCGVEFPASTKKRRRTQASIGVFKEHAEDPADQPSSDGNFQGPPRGKTNLAEMLEKMRDSMAKPVQRMGSQAPSSSSPLPAAERLEIPADSPLRRLGRADFEDEETSDTLVEDAVAATKAEDEEDEFGSHRTSGSSDEFGDVDFDDDMADVLEISGQTATAQQAQILHPPEQVQIPSQAAPREHSGPPVLEPTDSDDEFGLDEDMFAEDLEHVASLYDARAERTPEQQASGVNATENRQLGSEASLAPAPPVINLVDDDDDDDFGDDIDVDEFAVAEVAASQAPATNVCRPRTY</sequence>
<reference evidence="2 3" key="1">
    <citation type="submission" date="2016-05" db="EMBL/GenBank/DDBJ databases">
        <title>Comparative analysis of secretome profiles of manganese(II)-oxidizing ascomycete fungi.</title>
        <authorList>
            <consortium name="DOE Joint Genome Institute"/>
            <person name="Zeiner C.A."/>
            <person name="Purvine S.O."/>
            <person name="Zink E.M."/>
            <person name="Wu S."/>
            <person name="Pasa-Tolic L."/>
            <person name="Chaput D.L."/>
            <person name="Haridas S."/>
            <person name="Grigoriev I.V."/>
            <person name="Santelli C.M."/>
            <person name="Hansel C.M."/>
        </authorList>
    </citation>
    <scope>NUCLEOTIDE SEQUENCE [LARGE SCALE GENOMIC DNA]</scope>
    <source>
        <strain evidence="2 3">AP3s5-JAC2a</strain>
    </source>
</reference>
<feature type="region of interest" description="Disordered" evidence="1">
    <location>
        <begin position="369"/>
        <end position="412"/>
    </location>
</feature>
<evidence type="ECO:0000313" key="2">
    <source>
        <dbReference type="EMBL" id="OAG12550.1"/>
    </source>
</evidence>
<keyword evidence="3" id="KW-1185">Reference proteome</keyword>
<feature type="region of interest" description="Disordered" evidence="1">
    <location>
        <begin position="220"/>
        <end position="355"/>
    </location>
</feature>
<feature type="region of interest" description="Disordered" evidence="1">
    <location>
        <begin position="109"/>
        <end position="182"/>
    </location>
</feature>
<feature type="compositionally biased region" description="Basic and acidic residues" evidence="1">
    <location>
        <begin position="144"/>
        <end position="154"/>
    </location>
</feature>
<proteinExistence type="predicted"/>
<feature type="region of interest" description="Disordered" evidence="1">
    <location>
        <begin position="431"/>
        <end position="479"/>
    </location>
</feature>
<evidence type="ECO:0000256" key="1">
    <source>
        <dbReference type="SAM" id="MobiDB-lite"/>
    </source>
</evidence>
<dbReference type="InParanoid" id="A0A177D089"/>
<feature type="compositionally biased region" description="Low complexity" evidence="1">
    <location>
        <begin position="54"/>
        <end position="71"/>
    </location>
</feature>
<dbReference type="EMBL" id="KV441548">
    <property type="protein sequence ID" value="OAG12550.1"/>
    <property type="molecule type" value="Genomic_DNA"/>
</dbReference>
<dbReference type="Proteomes" id="UP000077069">
    <property type="component" value="Unassembled WGS sequence"/>
</dbReference>